<comment type="catalytic activity">
    <reaction evidence="6 9 10">
        <text>4-methyl-5-(2-phosphooxyethyl)-thiazole + 4-amino-2-methyl-5-(diphosphooxymethyl)pyrimidine + H(+) = thiamine phosphate + diphosphate</text>
        <dbReference type="Rhea" id="RHEA:22328"/>
        <dbReference type="ChEBI" id="CHEBI:15378"/>
        <dbReference type="ChEBI" id="CHEBI:33019"/>
        <dbReference type="ChEBI" id="CHEBI:37575"/>
        <dbReference type="ChEBI" id="CHEBI:57841"/>
        <dbReference type="ChEBI" id="CHEBI:58296"/>
        <dbReference type="EC" id="2.5.1.3"/>
    </reaction>
</comment>
<comment type="function">
    <text evidence="9">Condenses 4-methyl-5-(beta-hydroxyethyl)thiazole monophosphate (THZ-P) and 2-methyl-4-amino-5-hydroxymethyl pyrimidine pyrophosphate (HMP-PP) to form thiamine monophosphate (TMP).</text>
</comment>
<feature type="binding site" evidence="9">
    <location>
        <position position="72"/>
    </location>
    <ligand>
        <name>Mg(2+)</name>
        <dbReference type="ChEBI" id="CHEBI:18420"/>
    </ligand>
</feature>
<keyword evidence="5 9" id="KW-0784">Thiamine biosynthesis</keyword>
<comment type="catalytic activity">
    <reaction evidence="8 9 10">
        <text>2-[(2R,5Z)-2-carboxy-4-methylthiazol-5(2H)-ylidene]ethyl phosphate + 4-amino-2-methyl-5-(diphosphooxymethyl)pyrimidine + 2 H(+) = thiamine phosphate + CO2 + diphosphate</text>
        <dbReference type="Rhea" id="RHEA:47844"/>
        <dbReference type="ChEBI" id="CHEBI:15378"/>
        <dbReference type="ChEBI" id="CHEBI:16526"/>
        <dbReference type="ChEBI" id="CHEBI:33019"/>
        <dbReference type="ChEBI" id="CHEBI:37575"/>
        <dbReference type="ChEBI" id="CHEBI:57841"/>
        <dbReference type="ChEBI" id="CHEBI:62899"/>
        <dbReference type="EC" id="2.5.1.3"/>
    </reaction>
</comment>
<comment type="cofactor">
    <cofactor evidence="9">
        <name>Mg(2+)</name>
        <dbReference type="ChEBI" id="CHEBI:18420"/>
    </cofactor>
    <text evidence="9">Binds 1 Mg(2+) ion per subunit.</text>
</comment>
<keyword evidence="3 9" id="KW-0479">Metal-binding</keyword>
<evidence type="ECO:0000256" key="10">
    <source>
        <dbReference type="RuleBase" id="RU003826"/>
    </source>
</evidence>
<evidence type="ECO:0000259" key="12">
    <source>
        <dbReference type="Pfam" id="PF02581"/>
    </source>
</evidence>
<proteinExistence type="inferred from homology"/>
<gene>
    <name evidence="9 13" type="primary">thiE</name>
    <name evidence="13" type="ORF">QVZ43_08750</name>
</gene>
<accession>A0ABT8W0Q7</accession>
<name>A0ABT8W0Q7_9GAMM</name>
<evidence type="ECO:0000256" key="7">
    <source>
        <dbReference type="ARBA" id="ARBA00047851"/>
    </source>
</evidence>
<dbReference type="InterPro" id="IPR022998">
    <property type="entry name" value="ThiamineP_synth_TenI"/>
</dbReference>
<comment type="pathway">
    <text evidence="1 9 11">Cofactor biosynthesis; thiamine diphosphate biosynthesis; thiamine phosphate from 4-amino-2-methyl-5-diphosphomethylpyrimidine and 4-methyl-5-(2-phosphoethyl)-thiazole: step 1/1.</text>
</comment>
<dbReference type="EMBL" id="JAUMIS010000001">
    <property type="protein sequence ID" value="MDO3721814.1"/>
    <property type="molecule type" value="Genomic_DNA"/>
</dbReference>
<evidence type="ECO:0000256" key="9">
    <source>
        <dbReference type="HAMAP-Rule" id="MF_00097"/>
    </source>
</evidence>
<dbReference type="Proteomes" id="UP001168640">
    <property type="component" value="Unassembled WGS sequence"/>
</dbReference>
<dbReference type="Gene3D" id="3.20.20.70">
    <property type="entry name" value="Aldolase class I"/>
    <property type="match status" value="1"/>
</dbReference>
<feature type="domain" description="Thiamine phosphate synthase/TenI" evidence="12">
    <location>
        <begin position="9"/>
        <end position="188"/>
    </location>
</feature>
<dbReference type="PANTHER" id="PTHR20857">
    <property type="entry name" value="THIAMINE-PHOSPHATE PYROPHOSPHORYLASE"/>
    <property type="match status" value="1"/>
</dbReference>
<reference evidence="13" key="1">
    <citation type="submission" date="2023-07" db="EMBL/GenBank/DDBJ databases">
        <title>Marinobacter sp. chi1 genome sequencing and assembly.</title>
        <authorList>
            <person name="Park S."/>
        </authorList>
    </citation>
    <scope>NUCLEOTIDE SEQUENCE</scope>
    <source>
        <strain evidence="13">Chi1</strain>
    </source>
</reference>
<evidence type="ECO:0000313" key="14">
    <source>
        <dbReference type="Proteomes" id="UP001168640"/>
    </source>
</evidence>
<feature type="binding site" evidence="9">
    <location>
        <position position="140"/>
    </location>
    <ligand>
        <name>4-amino-2-methyl-5-(diphosphooxymethyl)pyrimidine</name>
        <dbReference type="ChEBI" id="CHEBI:57841"/>
    </ligand>
</feature>
<evidence type="ECO:0000256" key="4">
    <source>
        <dbReference type="ARBA" id="ARBA00022842"/>
    </source>
</evidence>
<evidence type="ECO:0000256" key="3">
    <source>
        <dbReference type="ARBA" id="ARBA00022723"/>
    </source>
</evidence>
<feature type="binding site" evidence="9">
    <location>
        <position position="91"/>
    </location>
    <ligand>
        <name>Mg(2+)</name>
        <dbReference type="ChEBI" id="CHEBI:18420"/>
    </ligand>
</feature>
<dbReference type="PANTHER" id="PTHR20857:SF15">
    <property type="entry name" value="THIAMINE-PHOSPHATE SYNTHASE"/>
    <property type="match status" value="1"/>
</dbReference>
<feature type="binding site" evidence="9">
    <location>
        <position position="110"/>
    </location>
    <ligand>
        <name>4-amino-2-methyl-5-(diphosphooxymethyl)pyrimidine</name>
        <dbReference type="ChEBI" id="CHEBI:57841"/>
    </ligand>
</feature>
<dbReference type="HAMAP" id="MF_00097">
    <property type="entry name" value="TMP_synthase"/>
    <property type="match status" value="1"/>
</dbReference>
<keyword evidence="14" id="KW-1185">Reference proteome</keyword>
<keyword evidence="2 9" id="KW-0808">Transferase</keyword>
<dbReference type="InterPro" id="IPR036206">
    <property type="entry name" value="ThiamineP_synth_sf"/>
</dbReference>
<evidence type="ECO:0000256" key="5">
    <source>
        <dbReference type="ARBA" id="ARBA00022977"/>
    </source>
</evidence>
<feature type="binding site" evidence="9">
    <location>
        <position position="166"/>
    </location>
    <ligand>
        <name>2-[(2R,5Z)-2-carboxy-4-methylthiazol-5(2H)-ylidene]ethyl phosphate</name>
        <dbReference type="ChEBI" id="CHEBI:62899"/>
    </ligand>
</feature>
<dbReference type="CDD" id="cd00564">
    <property type="entry name" value="TMP_TenI"/>
    <property type="match status" value="1"/>
</dbReference>
<dbReference type="InterPro" id="IPR034291">
    <property type="entry name" value="TMP_synthase"/>
</dbReference>
<organism evidence="13 14">
    <name type="scientific">Marinobacter suaedae</name>
    <dbReference type="NCBI Taxonomy" id="3057675"/>
    <lineage>
        <taxon>Bacteria</taxon>
        <taxon>Pseudomonadati</taxon>
        <taxon>Pseudomonadota</taxon>
        <taxon>Gammaproteobacteria</taxon>
        <taxon>Pseudomonadales</taxon>
        <taxon>Marinobacteraceae</taxon>
        <taxon>Marinobacter</taxon>
    </lineage>
</organism>
<feature type="binding site" evidence="9">
    <location>
        <begin position="137"/>
        <end position="139"/>
    </location>
    <ligand>
        <name>2-[(2R,5Z)-2-carboxy-4-methylthiazol-5(2H)-ylidene]ethyl phosphate</name>
        <dbReference type="ChEBI" id="CHEBI:62899"/>
    </ligand>
</feature>
<keyword evidence="4 9" id="KW-0460">Magnesium</keyword>
<dbReference type="SUPFAM" id="SSF51391">
    <property type="entry name" value="Thiamin phosphate synthase"/>
    <property type="match status" value="1"/>
</dbReference>
<evidence type="ECO:0000256" key="1">
    <source>
        <dbReference type="ARBA" id="ARBA00005165"/>
    </source>
</evidence>
<comment type="caution">
    <text evidence="9">Lacks conserved residue(s) required for the propagation of feature annotation.</text>
</comment>
<dbReference type="NCBIfam" id="TIGR00693">
    <property type="entry name" value="thiE"/>
    <property type="match status" value="1"/>
</dbReference>
<protein>
    <recommendedName>
        <fullName evidence="9">Thiamine-phosphate synthase</fullName>
        <shortName evidence="9">TP synthase</shortName>
        <shortName evidence="9">TPS</shortName>
        <ecNumber evidence="9">2.5.1.3</ecNumber>
    </recommendedName>
    <alternativeName>
        <fullName evidence="9">Thiamine-phosphate pyrophosphorylase</fullName>
        <shortName evidence="9">TMP pyrophosphorylase</shortName>
        <shortName evidence="9">TMP-PPase</shortName>
    </alternativeName>
</protein>
<comment type="similarity">
    <text evidence="9 10">Belongs to the thiamine-phosphate synthase family.</text>
</comment>
<evidence type="ECO:0000256" key="8">
    <source>
        <dbReference type="ARBA" id="ARBA00047883"/>
    </source>
</evidence>
<evidence type="ECO:0000256" key="6">
    <source>
        <dbReference type="ARBA" id="ARBA00047334"/>
    </source>
</evidence>
<dbReference type="GO" id="GO:0004789">
    <property type="term" value="F:thiamine-phosphate diphosphorylase activity"/>
    <property type="evidence" value="ECO:0007669"/>
    <property type="project" value="UniProtKB-EC"/>
</dbReference>
<feature type="binding site" evidence="9">
    <location>
        <position position="71"/>
    </location>
    <ligand>
        <name>4-amino-2-methyl-5-(diphosphooxymethyl)pyrimidine</name>
        <dbReference type="ChEBI" id="CHEBI:57841"/>
    </ligand>
</feature>
<dbReference type="InterPro" id="IPR013785">
    <property type="entry name" value="Aldolase_TIM"/>
</dbReference>
<comment type="caution">
    <text evidence="13">The sequence shown here is derived from an EMBL/GenBank/DDBJ whole genome shotgun (WGS) entry which is preliminary data.</text>
</comment>
<evidence type="ECO:0000256" key="2">
    <source>
        <dbReference type="ARBA" id="ARBA00022679"/>
    </source>
</evidence>
<comment type="catalytic activity">
    <reaction evidence="7 9 10">
        <text>2-(2-carboxy-4-methylthiazol-5-yl)ethyl phosphate + 4-amino-2-methyl-5-(diphosphooxymethyl)pyrimidine + 2 H(+) = thiamine phosphate + CO2 + diphosphate</text>
        <dbReference type="Rhea" id="RHEA:47848"/>
        <dbReference type="ChEBI" id="CHEBI:15378"/>
        <dbReference type="ChEBI" id="CHEBI:16526"/>
        <dbReference type="ChEBI" id="CHEBI:33019"/>
        <dbReference type="ChEBI" id="CHEBI:37575"/>
        <dbReference type="ChEBI" id="CHEBI:57841"/>
        <dbReference type="ChEBI" id="CHEBI:62890"/>
        <dbReference type="EC" id="2.5.1.3"/>
    </reaction>
</comment>
<sequence>MSKGLRPGLYAVTDTTLTPPDTLLASVEAALRGGAVLIQYREKQAPEAERLRQARDLQALCRNAGVPLLINDDADLARRCGAAGVHLGQGDMAATRARSILGEQAIIGVTCHSELELAANACEAGADYLAFGRFFPSGTKPDAPAARASVLTRAKAFGRPVSAIGGITIDNGTPLIQAGADLLAVIGGLFGGSIDDIEQRAKKFSRLFEQHHPLFSLPR</sequence>
<evidence type="ECO:0000256" key="11">
    <source>
        <dbReference type="RuleBase" id="RU004253"/>
    </source>
</evidence>
<dbReference type="Pfam" id="PF02581">
    <property type="entry name" value="TMP-TENI"/>
    <property type="match status" value="1"/>
</dbReference>
<evidence type="ECO:0000313" key="13">
    <source>
        <dbReference type="EMBL" id="MDO3721814.1"/>
    </source>
</evidence>
<feature type="binding site" evidence="9">
    <location>
        <begin position="39"/>
        <end position="43"/>
    </location>
    <ligand>
        <name>4-amino-2-methyl-5-(diphosphooxymethyl)pyrimidine</name>
        <dbReference type="ChEBI" id="CHEBI:57841"/>
    </ligand>
</feature>
<dbReference type="EC" id="2.5.1.3" evidence="9"/>